<dbReference type="EMBL" id="LNKA01000019">
    <property type="protein sequence ID" value="KTC64814.1"/>
    <property type="molecule type" value="Genomic_DNA"/>
</dbReference>
<evidence type="ECO:0000313" key="5">
    <source>
        <dbReference type="EMBL" id="VEH86196.1"/>
    </source>
</evidence>
<dbReference type="PANTHER" id="PTHR41251:SF1">
    <property type="entry name" value="NON-HOMOLOGOUS END JOINING PROTEIN KU"/>
    <property type="match status" value="1"/>
</dbReference>
<dbReference type="NCBIfam" id="TIGR02772">
    <property type="entry name" value="Ku_bact"/>
    <property type="match status" value="1"/>
</dbReference>
<dbReference type="EMBL" id="LR134435">
    <property type="protein sequence ID" value="VEH86196.1"/>
    <property type="molecule type" value="Genomic_DNA"/>
</dbReference>
<dbReference type="InterPro" id="IPR016194">
    <property type="entry name" value="SPOC-like_C_dom_sf"/>
</dbReference>
<reference evidence="4 6" key="1">
    <citation type="submission" date="2015-11" db="EMBL/GenBank/DDBJ databases">
        <title>Identification of large and diverse effector repertoires of 38 Legionella species.</title>
        <authorList>
            <person name="Burstein D."/>
            <person name="Amaro F."/>
            <person name="Zusman T."/>
            <person name="Lifshitz Z."/>
            <person name="Cohen O."/>
            <person name="Gilbert J.A."/>
            <person name="Pupko T."/>
            <person name="Shuman H.A."/>
            <person name="Segal G."/>
        </authorList>
    </citation>
    <scope>NUCLEOTIDE SEQUENCE [LARGE SCALE GENOMIC DNA]</scope>
    <source>
        <strain evidence="4 6">1762-AUS-E</strain>
    </source>
</reference>
<dbReference type="HAMAP" id="MF_01875">
    <property type="entry name" value="Prokaryotic_Ku"/>
    <property type="match status" value="1"/>
</dbReference>
<dbReference type="CDD" id="cd00789">
    <property type="entry name" value="KU_like"/>
    <property type="match status" value="1"/>
</dbReference>
<dbReference type="Pfam" id="PF02735">
    <property type="entry name" value="Ku"/>
    <property type="match status" value="1"/>
</dbReference>
<dbReference type="GO" id="GO:0003690">
    <property type="term" value="F:double-stranded DNA binding"/>
    <property type="evidence" value="ECO:0007669"/>
    <property type="project" value="UniProtKB-UniRule"/>
</dbReference>
<dbReference type="InterPro" id="IPR006164">
    <property type="entry name" value="DNA_bd_Ku70/Ku80"/>
</dbReference>
<comment type="function">
    <text evidence="2">With LigD forms a non-homologous end joining (NHEJ) DNA repair enzyme, which repairs dsDNA breaks with reduced fidelity. Binds linear dsDNA with 5'- and 3'- overhangs but not closed circular dsDNA nor ssDNA. Recruits and stimulates the ligase activity of LigD.</text>
</comment>
<keyword evidence="5" id="KW-0614">Plasmid</keyword>
<dbReference type="GO" id="GO:0006303">
    <property type="term" value="P:double-strand break repair via nonhomologous end joining"/>
    <property type="evidence" value="ECO:0007669"/>
    <property type="project" value="UniProtKB-UniRule"/>
</dbReference>
<dbReference type="Gene3D" id="2.40.290.10">
    <property type="match status" value="1"/>
</dbReference>
<organism evidence="4 6">
    <name type="scientific">Legionella adelaidensis</name>
    <dbReference type="NCBI Taxonomy" id="45056"/>
    <lineage>
        <taxon>Bacteria</taxon>
        <taxon>Pseudomonadati</taxon>
        <taxon>Pseudomonadota</taxon>
        <taxon>Gammaproteobacteria</taxon>
        <taxon>Legionellales</taxon>
        <taxon>Legionellaceae</taxon>
        <taxon>Legionella</taxon>
    </lineage>
</organism>
<evidence type="ECO:0000313" key="7">
    <source>
        <dbReference type="Proteomes" id="UP000281170"/>
    </source>
</evidence>
<name>A0A0W0R1E2_9GAMM</name>
<keyword evidence="2" id="KW-0227">DNA damage</keyword>
<dbReference type="PANTHER" id="PTHR41251">
    <property type="entry name" value="NON-HOMOLOGOUS END JOINING PROTEIN KU"/>
    <property type="match status" value="1"/>
</dbReference>
<dbReference type="OrthoDB" id="9795084at2"/>
<dbReference type="STRING" id="45056.Lade_2108"/>
<dbReference type="RefSeq" id="WP_058463155.1">
    <property type="nucleotide sequence ID" value="NZ_CAAAHS010000001.1"/>
</dbReference>
<dbReference type="SUPFAM" id="SSF100939">
    <property type="entry name" value="SPOC domain-like"/>
    <property type="match status" value="1"/>
</dbReference>
<dbReference type="KEGG" id="ladl:NCTC12735_01844"/>
<dbReference type="SMART" id="SM00559">
    <property type="entry name" value="Ku78"/>
    <property type="match status" value="1"/>
</dbReference>
<dbReference type="Proteomes" id="UP000281170">
    <property type="component" value="Plasmid 26"/>
</dbReference>
<evidence type="ECO:0000256" key="1">
    <source>
        <dbReference type="ARBA" id="ARBA00023125"/>
    </source>
</evidence>
<dbReference type="PIRSF" id="PIRSF006493">
    <property type="entry name" value="Prok_Ku"/>
    <property type="match status" value="1"/>
</dbReference>
<reference evidence="5 7" key="2">
    <citation type="submission" date="2018-12" db="EMBL/GenBank/DDBJ databases">
        <authorList>
            <consortium name="Pathogen Informatics"/>
        </authorList>
    </citation>
    <scope>NUCLEOTIDE SEQUENCE [LARGE SCALE GENOMIC DNA]</scope>
    <source>
        <strain evidence="5 7">NCTC12735</strain>
        <plasmid evidence="7">26</plasmid>
    </source>
</reference>
<protein>
    <recommendedName>
        <fullName evidence="2">Non-homologous end joining protein Ku</fullName>
    </recommendedName>
</protein>
<dbReference type="PATRIC" id="fig|45056.6.peg.2180"/>
<dbReference type="GO" id="GO:0006310">
    <property type="term" value="P:DNA recombination"/>
    <property type="evidence" value="ECO:0007669"/>
    <property type="project" value="UniProtKB-KW"/>
</dbReference>
<evidence type="ECO:0000313" key="4">
    <source>
        <dbReference type="EMBL" id="KTC64814.1"/>
    </source>
</evidence>
<evidence type="ECO:0000313" key="6">
    <source>
        <dbReference type="Proteomes" id="UP000054859"/>
    </source>
</evidence>
<keyword evidence="1 2" id="KW-0238">DNA-binding</keyword>
<feature type="domain" description="Ku" evidence="3">
    <location>
        <begin position="52"/>
        <end position="180"/>
    </location>
</feature>
<comment type="similarity">
    <text evidence="2">Belongs to the prokaryotic Ku family.</text>
</comment>
<accession>A0A0W0R1E2</accession>
<keyword evidence="2" id="KW-0234">DNA repair</keyword>
<sequence>MHAIWSGSISFGLVSIPVKLVSGTVEVKPGFNLIRKSDGCPIKYTRVCREDGKEVSMEEIVKGYQYKEGDYVLLEPEDFEAANIKKTHTIEIEQFVKAEEVNSIFFEKPYYLEPEKSGLKAYSLLCEALKETKMVGVGEFVLRNKEALAIIKPYGNLIVLEKLRYAEDIRDPHNLKLPDANLVSKEELKEGINLIKKMTKKFKPDEFHDNYIDELKKIIDAKIKGKKVVTPKVSKKEKPEKIVDIMSLLKESIKKQAS</sequence>
<evidence type="ECO:0000256" key="2">
    <source>
        <dbReference type="HAMAP-Rule" id="MF_01875"/>
    </source>
</evidence>
<geneLocation type="plasmid" evidence="5 7">
    <name>26</name>
</geneLocation>
<keyword evidence="6" id="KW-1185">Reference proteome</keyword>
<evidence type="ECO:0000259" key="3">
    <source>
        <dbReference type="SMART" id="SM00559"/>
    </source>
</evidence>
<gene>
    <name evidence="4" type="primary">ykoV_2</name>
    <name evidence="2" type="synonym">ku</name>
    <name evidence="4" type="ORF">Lade_2108</name>
    <name evidence="5" type="ORF">NCTC12735_01844</name>
</gene>
<dbReference type="InterPro" id="IPR009187">
    <property type="entry name" value="Prok_Ku"/>
</dbReference>
<dbReference type="AlphaFoldDB" id="A0A0W0R1E2"/>
<keyword evidence="2" id="KW-0233">DNA recombination</keyword>
<dbReference type="Proteomes" id="UP000054859">
    <property type="component" value="Unassembled WGS sequence"/>
</dbReference>
<comment type="subunit">
    <text evidence="2">Homodimer. Interacts with LigD.</text>
</comment>
<proteinExistence type="inferred from homology"/>